<comment type="similarity">
    <text evidence="2">Belongs to the MotB family.</text>
</comment>
<dbReference type="Gene3D" id="3.30.1330.60">
    <property type="entry name" value="OmpA-like domain"/>
    <property type="match status" value="1"/>
</dbReference>
<evidence type="ECO:0000256" key="4">
    <source>
        <dbReference type="ARBA" id="ARBA00022692"/>
    </source>
</evidence>
<feature type="compositionally biased region" description="Polar residues" evidence="7">
    <location>
        <begin position="264"/>
        <end position="285"/>
    </location>
</feature>
<evidence type="ECO:0000256" key="3">
    <source>
        <dbReference type="ARBA" id="ARBA00022475"/>
    </source>
</evidence>
<dbReference type="NCBIfam" id="NF006541">
    <property type="entry name" value="PRK09038.1"/>
    <property type="match status" value="1"/>
</dbReference>
<keyword evidence="6 8" id="KW-0472">Membrane</keyword>
<dbReference type="PANTHER" id="PTHR30329">
    <property type="entry name" value="STATOR ELEMENT OF FLAGELLAR MOTOR COMPLEX"/>
    <property type="match status" value="1"/>
</dbReference>
<feature type="transmembrane region" description="Helical" evidence="8">
    <location>
        <begin position="16"/>
        <end position="36"/>
    </location>
</feature>
<dbReference type="GO" id="GO:0005886">
    <property type="term" value="C:plasma membrane"/>
    <property type="evidence" value="ECO:0007669"/>
    <property type="project" value="UniProtKB-SubCell"/>
</dbReference>
<keyword evidence="5 8" id="KW-1133">Transmembrane helix</keyword>
<dbReference type="AlphaFoldDB" id="A0A0F9YES7"/>
<sequence>MRRRRHEEHENHERWLVSYADFITLLFAFFVVMYSISSVNEGKYKVLSDTLEGAFNQPQRSIDPIQIGQEQPRGIGKQDDAGAQAGQQDGGSDALQDITQAMQAAFGDLIQAGDLEVRGNELWVEIELSSGLLFPSGDALPLDAAFGLVDRIAEILAPYDNPVHVEGFTDNVPMRSGNYPTNWELSAARAASVVRMLTTGGVNPDRLAAVGYGEFRPVADNTTAAGRKANRRVVLLVSRFVDKRHEAFSGEPESVDVMREARSESATPPVTAEPSGTGSASNSTP</sequence>
<evidence type="ECO:0000256" key="2">
    <source>
        <dbReference type="ARBA" id="ARBA00008914"/>
    </source>
</evidence>
<dbReference type="PANTHER" id="PTHR30329:SF20">
    <property type="entry name" value="EXPORTED PROTEIN"/>
    <property type="match status" value="1"/>
</dbReference>
<name>A0A0F9YES7_9ZZZZ</name>
<gene>
    <name evidence="10" type="ORF">LCGC14_0098840</name>
</gene>
<feature type="region of interest" description="Disordered" evidence="7">
    <location>
        <begin position="59"/>
        <end position="92"/>
    </location>
</feature>
<organism evidence="10">
    <name type="scientific">marine sediment metagenome</name>
    <dbReference type="NCBI Taxonomy" id="412755"/>
    <lineage>
        <taxon>unclassified sequences</taxon>
        <taxon>metagenomes</taxon>
        <taxon>ecological metagenomes</taxon>
    </lineage>
</organism>
<evidence type="ECO:0000256" key="5">
    <source>
        <dbReference type="ARBA" id="ARBA00022989"/>
    </source>
</evidence>
<evidence type="ECO:0000256" key="7">
    <source>
        <dbReference type="SAM" id="MobiDB-lite"/>
    </source>
</evidence>
<feature type="domain" description="OmpA-like" evidence="9">
    <location>
        <begin position="121"/>
        <end position="241"/>
    </location>
</feature>
<keyword evidence="4 8" id="KW-0812">Transmembrane</keyword>
<keyword evidence="3" id="KW-1003">Cell membrane</keyword>
<comment type="caution">
    <text evidence="10">The sequence shown here is derived from an EMBL/GenBank/DDBJ whole genome shotgun (WGS) entry which is preliminary data.</text>
</comment>
<evidence type="ECO:0000256" key="6">
    <source>
        <dbReference type="ARBA" id="ARBA00023136"/>
    </source>
</evidence>
<comment type="subcellular location">
    <subcellularLocation>
        <location evidence="1">Cell membrane</location>
        <topology evidence="1">Single-pass membrane protein</topology>
    </subcellularLocation>
</comment>
<dbReference type="Pfam" id="PF13677">
    <property type="entry name" value="MotB_plug"/>
    <property type="match status" value="1"/>
</dbReference>
<dbReference type="InterPro" id="IPR025713">
    <property type="entry name" value="MotB-like_N_dom"/>
</dbReference>
<evidence type="ECO:0000313" key="10">
    <source>
        <dbReference type="EMBL" id="KKO02964.1"/>
    </source>
</evidence>
<feature type="compositionally biased region" description="Low complexity" evidence="7">
    <location>
        <begin position="81"/>
        <end position="92"/>
    </location>
</feature>
<dbReference type="InterPro" id="IPR036737">
    <property type="entry name" value="OmpA-like_sf"/>
</dbReference>
<accession>A0A0F9YES7</accession>
<evidence type="ECO:0000256" key="1">
    <source>
        <dbReference type="ARBA" id="ARBA00004162"/>
    </source>
</evidence>
<dbReference type="EMBL" id="LAZR01000028">
    <property type="protein sequence ID" value="KKO02964.1"/>
    <property type="molecule type" value="Genomic_DNA"/>
</dbReference>
<dbReference type="CDD" id="cd07185">
    <property type="entry name" value="OmpA_C-like"/>
    <property type="match status" value="1"/>
</dbReference>
<dbReference type="Pfam" id="PF00691">
    <property type="entry name" value="OmpA"/>
    <property type="match status" value="1"/>
</dbReference>
<dbReference type="InterPro" id="IPR050330">
    <property type="entry name" value="Bact_OuterMem_StrucFunc"/>
</dbReference>
<evidence type="ECO:0000256" key="8">
    <source>
        <dbReference type="SAM" id="Phobius"/>
    </source>
</evidence>
<proteinExistence type="inferred from homology"/>
<evidence type="ECO:0000259" key="9">
    <source>
        <dbReference type="PROSITE" id="PS51123"/>
    </source>
</evidence>
<reference evidence="10" key="1">
    <citation type="journal article" date="2015" name="Nature">
        <title>Complex archaea that bridge the gap between prokaryotes and eukaryotes.</title>
        <authorList>
            <person name="Spang A."/>
            <person name="Saw J.H."/>
            <person name="Jorgensen S.L."/>
            <person name="Zaremba-Niedzwiedzka K."/>
            <person name="Martijn J."/>
            <person name="Lind A.E."/>
            <person name="van Eijk R."/>
            <person name="Schleper C."/>
            <person name="Guy L."/>
            <person name="Ettema T.J."/>
        </authorList>
    </citation>
    <scope>NUCLEOTIDE SEQUENCE</scope>
</reference>
<dbReference type="PROSITE" id="PS51123">
    <property type="entry name" value="OMPA_2"/>
    <property type="match status" value="1"/>
</dbReference>
<dbReference type="SUPFAM" id="SSF103088">
    <property type="entry name" value="OmpA-like"/>
    <property type="match status" value="1"/>
</dbReference>
<protein>
    <recommendedName>
        <fullName evidence="9">OmpA-like domain-containing protein</fullName>
    </recommendedName>
</protein>
<dbReference type="InterPro" id="IPR006665">
    <property type="entry name" value="OmpA-like"/>
</dbReference>
<feature type="region of interest" description="Disordered" evidence="7">
    <location>
        <begin position="248"/>
        <end position="285"/>
    </location>
</feature>